<comment type="similarity">
    <text evidence="6 7">Belongs to the UbiX/PAD1 family.</text>
</comment>
<comment type="catalytic activity">
    <reaction evidence="5 7">
        <text>dimethylallyl phosphate + FMNH2 = prenylated FMNH2 + phosphate</text>
        <dbReference type="Rhea" id="RHEA:37743"/>
        <dbReference type="ChEBI" id="CHEBI:43474"/>
        <dbReference type="ChEBI" id="CHEBI:57618"/>
        <dbReference type="ChEBI" id="CHEBI:87467"/>
        <dbReference type="ChEBI" id="CHEBI:88052"/>
        <dbReference type="EC" id="2.5.1.129"/>
    </reaction>
</comment>
<name>A0A1M6A7S6_9FIRM</name>
<dbReference type="InterPro" id="IPR004507">
    <property type="entry name" value="UbiX-like"/>
</dbReference>
<dbReference type="PANTHER" id="PTHR43374:SF1">
    <property type="entry name" value="FLAVIN PRENYLTRANSFERASE PAD1, MITOCHONDRIAL"/>
    <property type="match status" value="1"/>
</dbReference>
<feature type="domain" description="Flavoprotein" evidence="8">
    <location>
        <begin position="1"/>
        <end position="169"/>
    </location>
</feature>
<reference evidence="10" key="1">
    <citation type="submission" date="2016-11" db="EMBL/GenBank/DDBJ databases">
        <authorList>
            <person name="Varghese N."/>
            <person name="Submissions S."/>
        </authorList>
    </citation>
    <scope>NUCLEOTIDE SEQUENCE [LARGE SCALE GENOMIC DNA]</scope>
    <source>
        <strain evidence="10">DSM 16057</strain>
    </source>
</reference>
<keyword evidence="1 7" id="KW-0637">Prenyltransferase</keyword>
<comment type="function">
    <text evidence="7">Flavin prenyltransferase that catalyzes the synthesis of the prenylated FMN cofactor (prenyl-FMN) for 4-hydroxy-3-polyprenylbenzoic acid decarboxylase UbiD. The prenyltransferase is metal-independent and links a dimethylallyl moiety from dimethylallyl monophosphate (DMAP) to the flavin N5 and C6 atoms of FMN.</text>
</comment>
<feature type="binding site" evidence="7">
    <location>
        <begin position="9"/>
        <end position="11"/>
    </location>
    <ligand>
        <name>FMN</name>
        <dbReference type="ChEBI" id="CHEBI:58210"/>
    </ligand>
</feature>
<feature type="binding site" evidence="7">
    <location>
        <position position="151"/>
    </location>
    <ligand>
        <name>dimethylallyl phosphate</name>
        <dbReference type="ChEBI" id="CHEBI:88052"/>
    </ligand>
</feature>
<keyword evidence="4 7" id="KW-0808">Transferase</keyword>
<feature type="binding site" evidence="7">
    <location>
        <position position="121"/>
    </location>
    <ligand>
        <name>FMN</name>
        <dbReference type="ChEBI" id="CHEBI:58210"/>
    </ligand>
</feature>
<evidence type="ECO:0000256" key="7">
    <source>
        <dbReference type="HAMAP-Rule" id="MF_01984"/>
    </source>
</evidence>
<evidence type="ECO:0000313" key="10">
    <source>
        <dbReference type="Proteomes" id="UP000184529"/>
    </source>
</evidence>
<evidence type="ECO:0000256" key="2">
    <source>
        <dbReference type="ARBA" id="ARBA00022630"/>
    </source>
</evidence>
<keyword evidence="2 7" id="KW-0285">Flavoprotein</keyword>
<dbReference type="EMBL" id="FQZM01000003">
    <property type="protein sequence ID" value="SHI32515.1"/>
    <property type="molecule type" value="Genomic_DNA"/>
</dbReference>
<dbReference type="PANTHER" id="PTHR43374">
    <property type="entry name" value="FLAVIN PRENYLTRANSFERASE"/>
    <property type="match status" value="1"/>
</dbReference>
<dbReference type="RefSeq" id="WP_072866764.1">
    <property type="nucleotide sequence ID" value="NZ_FQZM01000003.1"/>
</dbReference>
<evidence type="ECO:0000313" key="9">
    <source>
        <dbReference type="EMBL" id="SHI32515.1"/>
    </source>
</evidence>
<evidence type="ECO:0000256" key="4">
    <source>
        <dbReference type="ARBA" id="ARBA00022679"/>
    </source>
</evidence>
<dbReference type="NCBIfam" id="NF004685">
    <property type="entry name" value="PRK06029.1"/>
    <property type="match status" value="1"/>
</dbReference>
<comment type="caution">
    <text evidence="7">Lacks conserved residue(s) required for the propagation of feature annotation.</text>
</comment>
<dbReference type="HAMAP" id="MF_01984">
    <property type="entry name" value="ubiX_pad"/>
    <property type="match status" value="1"/>
</dbReference>
<evidence type="ECO:0000256" key="3">
    <source>
        <dbReference type="ARBA" id="ARBA00022643"/>
    </source>
</evidence>
<dbReference type="OrthoDB" id="9781577at2"/>
<dbReference type="FunFam" id="3.40.50.1950:FF:000001">
    <property type="entry name" value="Flavin prenyltransferase UbiX"/>
    <property type="match status" value="1"/>
</dbReference>
<dbReference type="STRING" id="1121432.SAMN02745219_00045"/>
<evidence type="ECO:0000259" key="8">
    <source>
        <dbReference type="Pfam" id="PF02441"/>
    </source>
</evidence>
<organism evidence="9 10">
    <name type="scientific">Desulfofundulus thermosubterraneus DSM 16057</name>
    <dbReference type="NCBI Taxonomy" id="1121432"/>
    <lineage>
        <taxon>Bacteria</taxon>
        <taxon>Bacillati</taxon>
        <taxon>Bacillota</taxon>
        <taxon>Clostridia</taxon>
        <taxon>Eubacteriales</taxon>
        <taxon>Peptococcaceae</taxon>
        <taxon>Desulfofundulus</taxon>
    </lineage>
</organism>
<dbReference type="Pfam" id="PF02441">
    <property type="entry name" value="Flavoprotein"/>
    <property type="match status" value="1"/>
</dbReference>
<keyword evidence="3 7" id="KW-0288">FMN</keyword>
<gene>
    <name evidence="7" type="primary">ubiX</name>
    <name evidence="9" type="ORF">SAMN02745219_00045</name>
</gene>
<dbReference type="GO" id="GO:0106141">
    <property type="term" value="F:flavin prenyltransferase activity"/>
    <property type="evidence" value="ECO:0007669"/>
    <property type="project" value="UniProtKB-EC"/>
</dbReference>
<accession>A0A1M6A7S6</accession>
<feature type="binding site" evidence="7">
    <location>
        <position position="167"/>
    </location>
    <ligand>
        <name>dimethylallyl phosphate</name>
        <dbReference type="ChEBI" id="CHEBI:88052"/>
    </ligand>
</feature>
<dbReference type="InterPro" id="IPR003382">
    <property type="entry name" value="Flavoprotein"/>
</dbReference>
<dbReference type="Proteomes" id="UP000184529">
    <property type="component" value="Unassembled WGS sequence"/>
</dbReference>
<evidence type="ECO:0000256" key="1">
    <source>
        <dbReference type="ARBA" id="ARBA00022602"/>
    </source>
</evidence>
<dbReference type="AlphaFoldDB" id="A0A1M6A7S6"/>
<evidence type="ECO:0000256" key="6">
    <source>
        <dbReference type="ARBA" id="ARBA00060793"/>
    </source>
</evidence>
<dbReference type="GO" id="GO:0016831">
    <property type="term" value="F:carboxy-lyase activity"/>
    <property type="evidence" value="ECO:0007669"/>
    <property type="project" value="TreeGrafter"/>
</dbReference>
<feature type="binding site" evidence="7">
    <location>
        <begin position="86"/>
        <end position="89"/>
    </location>
    <ligand>
        <name>FMN</name>
        <dbReference type="ChEBI" id="CHEBI:58210"/>
    </ligand>
</feature>
<evidence type="ECO:0000256" key="5">
    <source>
        <dbReference type="ARBA" id="ARBA00050612"/>
    </source>
</evidence>
<dbReference type="SUPFAM" id="SSF52507">
    <property type="entry name" value="Homo-oligomeric flavin-containing Cys decarboxylases, HFCD"/>
    <property type="match status" value="1"/>
</dbReference>
<dbReference type="InterPro" id="IPR036551">
    <property type="entry name" value="Flavin_trans-like"/>
</dbReference>
<keyword evidence="10" id="KW-1185">Reference proteome</keyword>
<feature type="binding site" evidence="7">
    <location>
        <position position="35"/>
    </location>
    <ligand>
        <name>FMN</name>
        <dbReference type="ChEBI" id="CHEBI:58210"/>
    </ligand>
</feature>
<proteinExistence type="inferred from homology"/>
<dbReference type="EC" id="2.5.1.129" evidence="7"/>
<dbReference type="Gene3D" id="3.40.50.1950">
    <property type="entry name" value="Flavin prenyltransferase-like"/>
    <property type="match status" value="1"/>
</dbReference>
<dbReference type="NCBIfam" id="TIGR00421">
    <property type="entry name" value="ubiX_pad"/>
    <property type="match status" value="1"/>
</dbReference>
<protein>
    <recommendedName>
        <fullName evidence="7">Flavin prenyltransferase UbiX</fullName>
        <ecNumber evidence="7">2.5.1.129</ecNumber>
    </recommendedName>
</protein>
<sequence>MRIILGITGASGAVYGITLLEQLKLSGIETHLILSPWAAKTIALETRWTPEQVMALASYSYTANDLAAPVASGSFMHQGMVIAPCSMKTLASIAWGYSDNLITRAADVTIKERRPLILMIRETPLSAIHLENMLKLARLGVIIMPPVPSFYQHPETIEDLVLQTTGRVLDLLGIENSLVKRWGGTR</sequence>